<name>A0A2T0UPM8_9ACTN</name>
<keyword evidence="1" id="KW-0812">Transmembrane</keyword>
<evidence type="ECO:0000256" key="1">
    <source>
        <dbReference type="SAM" id="Phobius"/>
    </source>
</evidence>
<keyword evidence="1" id="KW-1133">Transmembrane helix</keyword>
<protein>
    <recommendedName>
        <fullName evidence="4">RDD family protein</fullName>
    </recommendedName>
</protein>
<evidence type="ECO:0000313" key="3">
    <source>
        <dbReference type="Proteomes" id="UP000238176"/>
    </source>
</evidence>
<dbReference type="EMBL" id="PVTJ01000003">
    <property type="protein sequence ID" value="PRY59787.1"/>
    <property type="molecule type" value="Genomic_DNA"/>
</dbReference>
<feature type="transmembrane region" description="Helical" evidence="1">
    <location>
        <begin position="107"/>
        <end position="128"/>
    </location>
</feature>
<comment type="caution">
    <text evidence="2">The sequence shown here is derived from an EMBL/GenBank/DDBJ whole genome shotgun (WGS) entry which is preliminary data.</text>
</comment>
<proteinExistence type="predicted"/>
<gene>
    <name evidence="2" type="ORF">B0I28_103261</name>
</gene>
<keyword evidence="3" id="KW-1185">Reference proteome</keyword>
<organism evidence="2 3">
    <name type="scientific">Glycomyces artemisiae</name>
    <dbReference type="NCBI Taxonomy" id="1076443"/>
    <lineage>
        <taxon>Bacteria</taxon>
        <taxon>Bacillati</taxon>
        <taxon>Actinomycetota</taxon>
        <taxon>Actinomycetes</taxon>
        <taxon>Glycomycetales</taxon>
        <taxon>Glycomycetaceae</taxon>
        <taxon>Glycomyces</taxon>
    </lineage>
</organism>
<sequence>MAAQKIKAFADGTRYVEAGGWAMFFAWLVDFTVYLVLIGAGMGAVSPLFAMDENLATAVVLTLPVLVPLVYGLFYTNGRAIGALVTGTRLVRLSDGGRIGAKGPWAMLVRTLLLPLLIIGVVAGGGYADGTLKRGSIDVARTRRLYADGHHVGPLPARR</sequence>
<keyword evidence="1" id="KW-0472">Membrane</keyword>
<feature type="transmembrane region" description="Helical" evidence="1">
    <location>
        <begin position="21"/>
        <end position="49"/>
    </location>
</feature>
<evidence type="ECO:0000313" key="2">
    <source>
        <dbReference type="EMBL" id="PRY59787.1"/>
    </source>
</evidence>
<accession>A0A2T0UPM8</accession>
<reference evidence="2 3" key="1">
    <citation type="submission" date="2018-03" db="EMBL/GenBank/DDBJ databases">
        <title>Genomic Encyclopedia of Type Strains, Phase III (KMG-III): the genomes of soil and plant-associated and newly described type strains.</title>
        <authorList>
            <person name="Whitman W."/>
        </authorList>
    </citation>
    <scope>NUCLEOTIDE SEQUENCE [LARGE SCALE GENOMIC DNA]</scope>
    <source>
        <strain evidence="2 3">CGMCC 4.7067</strain>
    </source>
</reference>
<dbReference type="RefSeq" id="WP_106363694.1">
    <property type="nucleotide sequence ID" value="NZ_PVTJ01000003.1"/>
</dbReference>
<evidence type="ECO:0008006" key="4">
    <source>
        <dbReference type="Google" id="ProtNLM"/>
    </source>
</evidence>
<dbReference type="AlphaFoldDB" id="A0A2T0UPM8"/>
<dbReference type="Proteomes" id="UP000238176">
    <property type="component" value="Unassembled WGS sequence"/>
</dbReference>
<feature type="transmembrane region" description="Helical" evidence="1">
    <location>
        <begin position="55"/>
        <end position="74"/>
    </location>
</feature>